<evidence type="ECO:0000313" key="2">
    <source>
        <dbReference type="EMBL" id="MBB6107771.1"/>
    </source>
</evidence>
<accession>A0ABR6PDD8</accession>
<dbReference type="SUPFAM" id="SSF51206">
    <property type="entry name" value="cAMP-binding domain-like"/>
    <property type="match status" value="1"/>
</dbReference>
<dbReference type="InterPro" id="IPR014710">
    <property type="entry name" value="RmlC-like_jellyroll"/>
</dbReference>
<dbReference type="InterPro" id="IPR018490">
    <property type="entry name" value="cNMP-bd_dom_sf"/>
</dbReference>
<organism evidence="2 3">
    <name type="scientific">Mucilaginibacter lappiensis</name>
    <dbReference type="NCBI Taxonomy" id="354630"/>
    <lineage>
        <taxon>Bacteria</taxon>
        <taxon>Pseudomonadati</taxon>
        <taxon>Bacteroidota</taxon>
        <taxon>Sphingobacteriia</taxon>
        <taxon>Sphingobacteriales</taxon>
        <taxon>Sphingobacteriaceae</taxon>
        <taxon>Mucilaginibacter</taxon>
    </lineage>
</organism>
<protein>
    <submittedName>
        <fullName evidence="2">CRP-like cAMP-binding protein</fullName>
    </submittedName>
</protein>
<reference evidence="2 3" key="1">
    <citation type="submission" date="2020-08" db="EMBL/GenBank/DDBJ databases">
        <title>Genomic Encyclopedia of Type Strains, Phase IV (KMG-V): Genome sequencing to study the core and pangenomes of soil and plant-associated prokaryotes.</title>
        <authorList>
            <person name="Whitman W."/>
        </authorList>
    </citation>
    <scope>NUCLEOTIDE SEQUENCE [LARGE SCALE GENOMIC DNA]</scope>
    <source>
        <strain evidence="2 3">ANJLi2</strain>
    </source>
</reference>
<dbReference type="EMBL" id="JACHCB010000001">
    <property type="protein sequence ID" value="MBB6107771.1"/>
    <property type="molecule type" value="Genomic_DNA"/>
</dbReference>
<evidence type="ECO:0000313" key="3">
    <source>
        <dbReference type="Proteomes" id="UP000541583"/>
    </source>
</evidence>
<comment type="caution">
    <text evidence="2">The sequence shown here is derived from an EMBL/GenBank/DDBJ whole genome shotgun (WGS) entry which is preliminary data.</text>
</comment>
<dbReference type="RefSeq" id="WP_076369705.1">
    <property type="nucleotide sequence ID" value="NZ_FTMG01000001.1"/>
</dbReference>
<evidence type="ECO:0000259" key="1">
    <source>
        <dbReference type="PROSITE" id="PS50042"/>
    </source>
</evidence>
<dbReference type="CDD" id="cd00038">
    <property type="entry name" value="CAP_ED"/>
    <property type="match status" value="1"/>
</dbReference>
<sequence>MFEIFQKYISDQITLSEEDYELIKSVCIFKKLRKRQYLLQDGDIWKFNAFVCKGCLRNYRVDENGGEHIMGFSKECWWTGDRESLLTGKPSANNIDALEDSEVILITKPSFEMLCAQLPAFNDLINGILNKSFIASQNRIHSAISFTAEQKYRSFMDKYPDLTHRVPQHMIASFLGITPETLSRVRKEVAKK</sequence>
<dbReference type="PROSITE" id="PS50042">
    <property type="entry name" value="CNMP_BINDING_3"/>
    <property type="match status" value="1"/>
</dbReference>
<dbReference type="Gene3D" id="2.60.120.10">
    <property type="entry name" value="Jelly Rolls"/>
    <property type="match status" value="1"/>
</dbReference>
<dbReference type="Proteomes" id="UP000541583">
    <property type="component" value="Unassembled WGS sequence"/>
</dbReference>
<name>A0ABR6PDD8_9SPHI</name>
<feature type="domain" description="Cyclic nucleotide-binding" evidence="1">
    <location>
        <begin position="36"/>
        <end position="114"/>
    </location>
</feature>
<keyword evidence="3" id="KW-1185">Reference proteome</keyword>
<gene>
    <name evidence="2" type="ORF">HDF23_000501</name>
</gene>
<dbReference type="Pfam" id="PF00027">
    <property type="entry name" value="cNMP_binding"/>
    <property type="match status" value="1"/>
</dbReference>
<proteinExistence type="predicted"/>
<dbReference type="InterPro" id="IPR000595">
    <property type="entry name" value="cNMP-bd_dom"/>
</dbReference>